<dbReference type="KEGG" id="zal:AZF00_17100"/>
<keyword evidence="1" id="KW-0812">Transmembrane</keyword>
<name>A0A127M9I6_9GAMM</name>
<evidence type="ECO:0000256" key="1">
    <source>
        <dbReference type="SAM" id="Phobius"/>
    </source>
</evidence>
<dbReference type="Proteomes" id="UP000074119">
    <property type="component" value="Chromosome"/>
</dbReference>
<sequence length="147" mass="15462">MSDGFGQSESFCTQRGYVMRIFLSYLALAWLGIGGWLLLEPAALDAYAGVAATSVDGTIELRAMYGGMELAVGLSALWALWRPRWACHVLFLNGVIAGGIGAGRLFGAVVAGSASVYTLSALSFELSAAALCWVFAKRLRSGDQSSG</sequence>
<dbReference type="InterPro" id="IPR025597">
    <property type="entry name" value="DUF4345"/>
</dbReference>
<proteinExistence type="predicted"/>
<evidence type="ECO:0008006" key="4">
    <source>
        <dbReference type="Google" id="ProtNLM"/>
    </source>
</evidence>
<feature type="transmembrane region" description="Helical" evidence="1">
    <location>
        <begin position="21"/>
        <end position="39"/>
    </location>
</feature>
<protein>
    <recommendedName>
        <fullName evidence="4">DUF4345 domain-containing protein</fullName>
    </recommendedName>
</protein>
<reference evidence="2 3" key="1">
    <citation type="submission" date="2015-12" db="EMBL/GenBank/DDBJ databases">
        <authorList>
            <person name="Shamseldin A."/>
            <person name="Moawad H."/>
            <person name="Abd El-Rahim W.M."/>
            <person name="Sadowsky M.J."/>
        </authorList>
    </citation>
    <scope>NUCLEOTIDE SEQUENCE [LARGE SCALE GENOMIC DNA]</scope>
    <source>
        <strain evidence="2 3">SM2</strain>
    </source>
</reference>
<dbReference type="EMBL" id="CP014544">
    <property type="protein sequence ID" value="AMO69913.1"/>
    <property type="molecule type" value="Genomic_DNA"/>
</dbReference>
<dbReference type="AlphaFoldDB" id="A0A127M9I6"/>
<dbReference type="STRING" id="1470434.AZF00_17100"/>
<gene>
    <name evidence="2" type="ORF">AZF00_17100</name>
</gene>
<feature type="transmembrane region" description="Helical" evidence="1">
    <location>
        <begin position="116"/>
        <end position="136"/>
    </location>
</feature>
<evidence type="ECO:0000313" key="2">
    <source>
        <dbReference type="EMBL" id="AMO69913.1"/>
    </source>
</evidence>
<feature type="transmembrane region" description="Helical" evidence="1">
    <location>
        <begin position="88"/>
        <end position="110"/>
    </location>
</feature>
<evidence type="ECO:0000313" key="3">
    <source>
        <dbReference type="Proteomes" id="UP000074119"/>
    </source>
</evidence>
<keyword evidence="1" id="KW-1133">Transmembrane helix</keyword>
<organism evidence="2 3">
    <name type="scientific">Zhongshania aliphaticivorans</name>
    <dbReference type="NCBI Taxonomy" id="1470434"/>
    <lineage>
        <taxon>Bacteria</taxon>
        <taxon>Pseudomonadati</taxon>
        <taxon>Pseudomonadota</taxon>
        <taxon>Gammaproteobacteria</taxon>
        <taxon>Cellvibrionales</taxon>
        <taxon>Spongiibacteraceae</taxon>
        <taxon>Zhongshania</taxon>
    </lineage>
</organism>
<dbReference type="Pfam" id="PF14248">
    <property type="entry name" value="DUF4345"/>
    <property type="match status" value="1"/>
</dbReference>
<feature type="transmembrane region" description="Helical" evidence="1">
    <location>
        <begin position="63"/>
        <end position="81"/>
    </location>
</feature>
<keyword evidence="1" id="KW-0472">Membrane</keyword>
<accession>A0A127M9I6</accession>